<evidence type="ECO:0000256" key="1">
    <source>
        <dbReference type="ARBA" id="ARBA00009995"/>
    </source>
</evidence>
<feature type="signal peptide" evidence="5">
    <location>
        <begin position="1"/>
        <end position="22"/>
    </location>
</feature>
<dbReference type="Pfam" id="PF00201">
    <property type="entry name" value="UDPGT"/>
    <property type="match status" value="1"/>
</dbReference>
<keyword evidence="2" id="KW-0328">Glycosyltransferase</keyword>
<keyword evidence="3 6" id="KW-0808">Transferase</keyword>
<dbReference type="PANTHER" id="PTHR48043">
    <property type="entry name" value="EG:EG0003.4 PROTEIN-RELATED"/>
    <property type="match status" value="1"/>
</dbReference>
<comment type="similarity">
    <text evidence="1">Belongs to the UDP-glycosyltransferase family.</text>
</comment>
<evidence type="ECO:0000256" key="3">
    <source>
        <dbReference type="ARBA" id="ARBA00022679"/>
    </source>
</evidence>
<dbReference type="Gene3D" id="3.40.50.2000">
    <property type="entry name" value="Glycogen Phosphorylase B"/>
    <property type="match status" value="2"/>
</dbReference>
<keyword evidence="4" id="KW-0812">Transmembrane</keyword>
<keyword evidence="4" id="KW-0472">Membrane</keyword>
<dbReference type="InterPro" id="IPR050271">
    <property type="entry name" value="UDP-glycosyltransferase"/>
</dbReference>
<evidence type="ECO:0000256" key="2">
    <source>
        <dbReference type="ARBA" id="ARBA00022676"/>
    </source>
</evidence>
<organism evidence="6">
    <name type="scientific">Culex pipiens</name>
    <name type="common">House mosquito</name>
    <dbReference type="NCBI Taxonomy" id="7175"/>
    <lineage>
        <taxon>Eukaryota</taxon>
        <taxon>Metazoa</taxon>
        <taxon>Ecdysozoa</taxon>
        <taxon>Arthropoda</taxon>
        <taxon>Hexapoda</taxon>
        <taxon>Insecta</taxon>
        <taxon>Pterygota</taxon>
        <taxon>Neoptera</taxon>
        <taxon>Endopterygota</taxon>
        <taxon>Diptera</taxon>
        <taxon>Nematocera</taxon>
        <taxon>Culicoidea</taxon>
        <taxon>Culicidae</taxon>
        <taxon>Culicinae</taxon>
        <taxon>Culicini</taxon>
        <taxon>Culex</taxon>
        <taxon>Culex</taxon>
    </lineage>
</organism>
<proteinExistence type="inferred from homology"/>
<keyword evidence="5" id="KW-0732">Signal</keyword>
<dbReference type="AlphaFoldDB" id="A0A8D8BY73"/>
<feature type="transmembrane region" description="Helical" evidence="4">
    <location>
        <begin position="476"/>
        <end position="503"/>
    </location>
</feature>
<dbReference type="PANTHER" id="PTHR48043:SF145">
    <property type="entry name" value="FI06409P-RELATED"/>
    <property type="match status" value="1"/>
</dbReference>
<dbReference type="EMBL" id="HBUE01087594">
    <property type="protein sequence ID" value="CAG6480111.1"/>
    <property type="molecule type" value="Transcribed_RNA"/>
</dbReference>
<feature type="chain" id="PRO_5034291452" evidence="5">
    <location>
        <begin position="23"/>
        <end position="528"/>
    </location>
</feature>
<dbReference type="GO" id="GO:0008194">
    <property type="term" value="F:UDP-glycosyltransferase activity"/>
    <property type="evidence" value="ECO:0007669"/>
    <property type="project" value="InterPro"/>
</dbReference>
<dbReference type="SUPFAM" id="SSF53756">
    <property type="entry name" value="UDP-Glycosyltransferase/glycogen phosphorylase"/>
    <property type="match status" value="1"/>
</dbReference>
<sequence>MAVNVLIKALLAFALLVKCIDSAKILAIFPVPFKEHQLGYRPLIERLANVGHDITLLTTDPIDMRLAGNGSLVKRIEQIDLSFVYDLPILEELNAVGLDERDMLRNVFNVMRKISEAELQHPSVQELIRGAGKFDVVMVEWSGVSLMNAFAHHFKAPLVGIINAGAYINAHEALGNPNHPIGYPSIFMPFTEDLNLLQRISSVFFTIWFRFYYYTEEVPLQNAIANKNFGAQLPDLSEIERQADLLLINAYQALGNVRPVGPTTLYLGGIHRKSAADLAAGGLSADLQYFLEHSPEPIVYINLDLDAVADHYRLEKIVRALESLGATIVWNWNKGQFVNTTTRIYQSYDLPQEDILAHPKVKLFITSGGQRNIEDAIHHRVPVLGVSYSSSLEHYLRQVAKYEAGIISLIDFETQATFTDKLQDAFGLEIYQSHMSALNRLLADQPMGSLERAVWWIEYVARQGGTKHLRTPQLSWFQYLMLDVSLTVAFFTSLAGLAVAYLVCRAVRYSRSLPIEMVTRGSRKCKKL</sequence>
<accession>A0A8D8BY73</accession>
<protein>
    <submittedName>
        <fullName evidence="6">Ecdysteroid UDP-glucosyltransferase</fullName>
    </submittedName>
</protein>
<evidence type="ECO:0000256" key="5">
    <source>
        <dbReference type="SAM" id="SignalP"/>
    </source>
</evidence>
<name>A0A8D8BY73_CULPI</name>
<reference evidence="6" key="1">
    <citation type="submission" date="2021-05" db="EMBL/GenBank/DDBJ databases">
        <authorList>
            <person name="Alioto T."/>
            <person name="Alioto T."/>
            <person name="Gomez Garrido J."/>
        </authorList>
    </citation>
    <scope>NUCLEOTIDE SEQUENCE</scope>
</reference>
<dbReference type="InterPro" id="IPR002213">
    <property type="entry name" value="UDP_glucos_trans"/>
</dbReference>
<evidence type="ECO:0000313" key="6">
    <source>
        <dbReference type="EMBL" id="CAG6480111.1"/>
    </source>
</evidence>
<keyword evidence="4" id="KW-1133">Transmembrane helix</keyword>
<evidence type="ECO:0000256" key="4">
    <source>
        <dbReference type="SAM" id="Phobius"/>
    </source>
</evidence>